<evidence type="ECO:0000313" key="3">
    <source>
        <dbReference type="EMBL" id="MFC4304496.1"/>
    </source>
</evidence>
<accession>A0ABV8SAD3</accession>
<dbReference type="Proteomes" id="UP001595755">
    <property type="component" value="Unassembled WGS sequence"/>
</dbReference>
<dbReference type="RefSeq" id="WP_204605972.1">
    <property type="nucleotide sequence ID" value="NZ_JBHSED010000025.1"/>
</dbReference>
<name>A0ABV8SAD3_9BACL</name>
<reference evidence="4" key="1">
    <citation type="journal article" date="2019" name="Int. J. Syst. Evol. Microbiol.">
        <title>The Global Catalogue of Microorganisms (GCM) 10K type strain sequencing project: providing services to taxonomists for standard genome sequencing and annotation.</title>
        <authorList>
            <consortium name="The Broad Institute Genomics Platform"/>
            <consortium name="The Broad Institute Genome Sequencing Center for Infectious Disease"/>
            <person name="Wu L."/>
            <person name="Ma J."/>
        </authorList>
    </citation>
    <scope>NUCLEOTIDE SEQUENCE [LARGE SCALE GENOMIC DNA]</scope>
    <source>
        <strain evidence="4">CGMCC 4.1641</strain>
    </source>
</reference>
<dbReference type="InterPro" id="IPR010841">
    <property type="entry name" value="EF-G-binding_N"/>
</dbReference>
<dbReference type="Pfam" id="PF16571">
    <property type="entry name" value="FBP_C"/>
    <property type="match status" value="1"/>
</dbReference>
<proteinExistence type="predicted"/>
<dbReference type="InterPro" id="IPR038344">
    <property type="entry name" value="EF-G_N_sf"/>
</dbReference>
<feature type="domain" description="Elongation factor G-binding protein N-terminal" evidence="1">
    <location>
        <begin position="5"/>
        <end position="86"/>
    </location>
</feature>
<dbReference type="InterPro" id="IPR032330">
    <property type="entry name" value="EF-G-binding_C"/>
</dbReference>
<protein>
    <submittedName>
        <fullName evidence="3">FusB/FusC family EF-G-binding protein</fullName>
    </submittedName>
</protein>
<dbReference type="Pfam" id="PF07299">
    <property type="entry name" value="EF-G-binding_N"/>
    <property type="match status" value="1"/>
</dbReference>
<dbReference type="Gene3D" id="1.20.1280.250">
    <property type="match status" value="1"/>
</dbReference>
<evidence type="ECO:0000259" key="1">
    <source>
        <dbReference type="Pfam" id="PF07299"/>
    </source>
</evidence>
<sequence length="217" mass="24560">MSQPFIRNHQYNLIKKQAGLLRHACSTASDPEVVKAVKYSAEAAIMEAFPDASEAQRVTLGKLDAFTTTAEFQQYLHSLEAELAPFGPIKEQQIKKLFPKQKKLKVPDLATFDFRRITYLGWQDIASNRLYLVYPLDGKWVGVEGKLVPTNKKGYCFLCNRNTELAMFTVVTRKRPANASPDYYKAIGNYVCVDSETCNHNITDLSALEKFIRDIIG</sequence>
<feature type="domain" description="Elongation factor G-binding protein C-terminal treble-clef zinc-finger" evidence="2">
    <location>
        <begin position="101"/>
        <end position="204"/>
    </location>
</feature>
<comment type="caution">
    <text evidence="3">The sequence shown here is derived from an EMBL/GenBank/DDBJ whole genome shotgun (WGS) entry which is preliminary data.</text>
</comment>
<organism evidence="3 4">
    <name type="scientific">Cohnella boryungensis</name>
    <dbReference type="NCBI Taxonomy" id="768479"/>
    <lineage>
        <taxon>Bacteria</taxon>
        <taxon>Bacillati</taxon>
        <taxon>Bacillota</taxon>
        <taxon>Bacilli</taxon>
        <taxon>Bacillales</taxon>
        <taxon>Paenibacillaceae</taxon>
        <taxon>Cohnella</taxon>
    </lineage>
</organism>
<evidence type="ECO:0000259" key="2">
    <source>
        <dbReference type="Pfam" id="PF16571"/>
    </source>
</evidence>
<dbReference type="EMBL" id="JBHSED010000025">
    <property type="protein sequence ID" value="MFC4304496.1"/>
    <property type="molecule type" value="Genomic_DNA"/>
</dbReference>
<keyword evidence="4" id="KW-1185">Reference proteome</keyword>
<evidence type="ECO:0000313" key="4">
    <source>
        <dbReference type="Proteomes" id="UP001595755"/>
    </source>
</evidence>
<dbReference type="CDD" id="cd16342">
    <property type="entry name" value="FusC_FusB"/>
    <property type="match status" value="1"/>
</dbReference>
<gene>
    <name evidence="3" type="ORF">ACFO1S_13795</name>
</gene>